<proteinExistence type="predicted"/>
<feature type="transmembrane region" description="Helical" evidence="1">
    <location>
        <begin position="36"/>
        <end position="53"/>
    </location>
</feature>
<keyword evidence="3" id="KW-1185">Reference proteome</keyword>
<gene>
    <name evidence="2" type="ORF">DAMNIGENAA_24890</name>
</gene>
<dbReference type="Proteomes" id="UP001144372">
    <property type="component" value="Unassembled WGS sequence"/>
</dbReference>
<keyword evidence="1" id="KW-1133">Transmembrane helix</keyword>
<evidence type="ECO:0000256" key="1">
    <source>
        <dbReference type="SAM" id="Phobius"/>
    </source>
</evidence>
<reference evidence="2" key="1">
    <citation type="submission" date="2022-12" db="EMBL/GenBank/DDBJ databases">
        <title>Reference genome sequencing for broad-spectrum identification of bacterial and archaeal isolates by mass spectrometry.</title>
        <authorList>
            <person name="Sekiguchi Y."/>
            <person name="Tourlousse D.M."/>
        </authorList>
    </citation>
    <scope>NUCLEOTIDE SEQUENCE</scope>
    <source>
        <strain evidence="2">ASRB1</strain>
    </source>
</reference>
<evidence type="ECO:0000313" key="2">
    <source>
        <dbReference type="EMBL" id="GLI35056.1"/>
    </source>
</evidence>
<organism evidence="2 3">
    <name type="scientific">Desulforhabdus amnigena</name>
    <dbReference type="NCBI Taxonomy" id="40218"/>
    <lineage>
        <taxon>Bacteria</taxon>
        <taxon>Pseudomonadati</taxon>
        <taxon>Thermodesulfobacteriota</taxon>
        <taxon>Syntrophobacteria</taxon>
        <taxon>Syntrophobacterales</taxon>
        <taxon>Syntrophobacteraceae</taxon>
        <taxon>Desulforhabdus</taxon>
    </lineage>
</organism>
<dbReference type="RefSeq" id="WP_281794591.1">
    <property type="nucleotide sequence ID" value="NZ_BSDR01000001.1"/>
</dbReference>
<protein>
    <submittedName>
        <fullName evidence="2">Uncharacterized protein</fullName>
    </submittedName>
</protein>
<comment type="caution">
    <text evidence="2">The sequence shown here is derived from an EMBL/GenBank/DDBJ whole genome shotgun (WGS) entry which is preliminary data.</text>
</comment>
<keyword evidence="1" id="KW-0812">Transmembrane</keyword>
<dbReference type="AlphaFoldDB" id="A0A9W6L9E8"/>
<dbReference type="EMBL" id="BSDR01000001">
    <property type="protein sequence ID" value="GLI35056.1"/>
    <property type="molecule type" value="Genomic_DNA"/>
</dbReference>
<keyword evidence="1" id="KW-0472">Membrane</keyword>
<accession>A0A9W6L9E8</accession>
<evidence type="ECO:0000313" key="3">
    <source>
        <dbReference type="Proteomes" id="UP001144372"/>
    </source>
</evidence>
<sequence length="80" mass="8908">MDTAFLESLPAVIFMIYFLVIETRIAELLHFNERRLPRLLFIIIFSLFLPIGRSGTLPMAGWVAGLAVALLLPTSGMTIS</sequence>
<name>A0A9W6L9E8_9BACT</name>